<protein>
    <submittedName>
        <fullName evidence="3">DUF418 domain-containing protein</fullName>
    </submittedName>
</protein>
<dbReference type="InterPro" id="IPR007349">
    <property type="entry name" value="DUF418"/>
</dbReference>
<dbReference type="Pfam" id="PF04235">
    <property type="entry name" value="DUF418"/>
    <property type="match status" value="1"/>
</dbReference>
<feature type="domain" description="DUF418" evidence="2">
    <location>
        <begin position="228"/>
        <end position="381"/>
    </location>
</feature>
<keyword evidence="1" id="KW-0812">Transmembrane</keyword>
<evidence type="ECO:0000313" key="4">
    <source>
        <dbReference type="Proteomes" id="UP000679247"/>
    </source>
</evidence>
<dbReference type="PANTHER" id="PTHR30590:SF2">
    <property type="entry name" value="INNER MEMBRANE PROTEIN"/>
    <property type="match status" value="1"/>
</dbReference>
<feature type="transmembrane region" description="Helical" evidence="1">
    <location>
        <begin position="145"/>
        <end position="166"/>
    </location>
</feature>
<dbReference type="EMBL" id="CP071709">
    <property type="protein sequence ID" value="QVY62834.1"/>
    <property type="molecule type" value="Genomic_DNA"/>
</dbReference>
<feature type="transmembrane region" description="Helical" evidence="1">
    <location>
        <begin position="20"/>
        <end position="39"/>
    </location>
</feature>
<name>A0ABX8FFP6_9BACI</name>
<sequence>MSSVTEKERIISLDIMRGFAILGIFLVNMLSFHSPFLYIDPLSWWTDSSDQTVYGVIDVLVQASFYPLFALLFGYSVIMLRERVLKKELNFNVIAVRRFSFLLLLGLGHAFFLWFGDILAMYAVLAFIFLLFVKMNGKSLLITGLVIYIIPNLLLCLLLFAAELIFPPDDLTMYDNSLAEDAAAVYHTGTFTEITAERIEDWYANNVGGFPVMLISILPLFLIGGGAAKLKFLENAGQRRSLFRNMAIITFILGLLIKLLPYIMNGSLALDYVQDTFGGPLLAVAYGSFIAWAVGNMHLLKLLKPLAYIGKMSLSNYLFQSLLCSILFYGYGFGLFGEISVVTGTVLVIIIFFIQLLFSRFYAKRFLYGPVEWVWRSFTYWEIPKMKK</sequence>
<evidence type="ECO:0000313" key="3">
    <source>
        <dbReference type="EMBL" id="QVY62834.1"/>
    </source>
</evidence>
<feature type="transmembrane region" description="Helical" evidence="1">
    <location>
        <begin position="276"/>
        <end position="294"/>
    </location>
</feature>
<keyword evidence="4" id="KW-1185">Reference proteome</keyword>
<feature type="transmembrane region" description="Helical" evidence="1">
    <location>
        <begin position="210"/>
        <end position="230"/>
    </location>
</feature>
<proteinExistence type="predicted"/>
<keyword evidence="1" id="KW-0472">Membrane</keyword>
<evidence type="ECO:0000256" key="1">
    <source>
        <dbReference type="SAM" id="Phobius"/>
    </source>
</evidence>
<feature type="transmembrane region" description="Helical" evidence="1">
    <location>
        <begin position="242"/>
        <end position="264"/>
    </location>
</feature>
<keyword evidence="1" id="KW-1133">Transmembrane helix</keyword>
<gene>
    <name evidence="3" type="ORF">J1899_07235</name>
</gene>
<dbReference type="Proteomes" id="UP000679247">
    <property type="component" value="Chromosome"/>
</dbReference>
<feature type="transmembrane region" description="Helical" evidence="1">
    <location>
        <begin position="59"/>
        <end position="77"/>
    </location>
</feature>
<organism evidence="3 4">
    <name type="scientific">Cytobacillus gottheilii</name>
    <dbReference type="NCBI Taxonomy" id="859144"/>
    <lineage>
        <taxon>Bacteria</taxon>
        <taxon>Bacillati</taxon>
        <taxon>Bacillota</taxon>
        <taxon>Bacilli</taxon>
        <taxon>Bacillales</taxon>
        <taxon>Bacillaceae</taxon>
        <taxon>Cytobacillus</taxon>
    </lineage>
</organism>
<feature type="transmembrane region" description="Helical" evidence="1">
    <location>
        <begin position="89"/>
        <end position="107"/>
    </location>
</feature>
<reference evidence="3 4" key="1">
    <citation type="submission" date="2021-03" db="EMBL/GenBank/DDBJ databases">
        <title>The first data on the complete genome of the tetrodotoxin-producing bacterium.</title>
        <authorList>
            <person name="Melnikova D.I."/>
            <person name="Nijland R."/>
            <person name="Magarlamov T.Y."/>
        </authorList>
    </citation>
    <scope>NUCLEOTIDE SEQUENCE [LARGE SCALE GENOMIC DNA]</scope>
    <source>
        <strain evidence="3 4">1839</strain>
    </source>
</reference>
<dbReference type="PANTHER" id="PTHR30590">
    <property type="entry name" value="INNER MEMBRANE PROTEIN"/>
    <property type="match status" value="1"/>
</dbReference>
<dbReference type="RefSeq" id="WP_214478226.1">
    <property type="nucleotide sequence ID" value="NZ_CP071709.1"/>
</dbReference>
<dbReference type="InterPro" id="IPR052529">
    <property type="entry name" value="Bact_Transport_Assoc"/>
</dbReference>
<accession>A0ABX8FFP6</accession>
<evidence type="ECO:0000259" key="2">
    <source>
        <dbReference type="Pfam" id="PF04235"/>
    </source>
</evidence>
<feature type="transmembrane region" description="Helical" evidence="1">
    <location>
        <begin position="314"/>
        <end position="333"/>
    </location>
</feature>
<feature type="transmembrane region" description="Helical" evidence="1">
    <location>
        <begin position="339"/>
        <end position="358"/>
    </location>
</feature>
<feature type="transmembrane region" description="Helical" evidence="1">
    <location>
        <begin position="113"/>
        <end position="133"/>
    </location>
</feature>